<dbReference type="EMBL" id="AWWV01010252">
    <property type="protein sequence ID" value="OMO80788.1"/>
    <property type="molecule type" value="Genomic_DNA"/>
</dbReference>
<sequence length="197" mass="20785">MVTAMLVAFLHLTLLAMAEQPLPPPPPLQQPSCVEELVAFSPCLPYVSASPNNATDFVAPQCCGAFSSAFETGDGYCFCYIFRQPLIFGFPLNQSRVASLSSFCTVKNGTSLDSLCSSGVTALPPLSATTESGTPKPSNSGSNNDSSASTYSPPPEPALRSPTPPNSSAPVIASSATNRIYEQSCWFLLGMMIFLLN</sequence>
<dbReference type="Proteomes" id="UP000188268">
    <property type="component" value="Unassembled WGS sequence"/>
</dbReference>
<organism evidence="4 5">
    <name type="scientific">Corchorus capsularis</name>
    <name type="common">Jute</name>
    <dbReference type="NCBI Taxonomy" id="210143"/>
    <lineage>
        <taxon>Eukaryota</taxon>
        <taxon>Viridiplantae</taxon>
        <taxon>Streptophyta</taxon>
        <taxon>Embryophyta</taxon>
        <taxon>Tracheophyta</taxon>
        <taxon>Spermatophyta</taxon>
        <taxon>Magnoliopsida</taxon>
        <taxon>eudicotyledons</taxon>
        <taxon>Gunneridae</taxon>
        <taxon>Pentapetalae</taxon>
        <taxon>rosids</taxon>
        <taxon>malvids</taxon>
        <taxon>Malvales</taxon>
        <taxon>Malvaceae</taxon>
        <taxon>Grewioideae</taxon>
        <taxon>Apeibeae</taxon>
        <taxon>Corchorus</taxon>
    </lineage>
</organism>
<evidence type="ECO:0000256" key="1">
    <source>
        <dbReference type="SAM" id="MobiDB-lite"/>
    </source>
</evidence>
<dbReference type="CDD" id="cd00010">
    <property type="entry name" value="AAI_LTSS"/>
    <property type="match status" value="1"/>
</dbReference>
<feature type="compositionally biased region" description="Low complexity" evidence="1">
    <location>
        <begin position="138"/>
        <end position="151"/>
    </location>
</feature>
<dbReference type="Gene3D" id="1.10.110.10">
    <property type="entry name" value="Plant lipid-transfer and hydrophobic proteins"/>
    <property type="match status" value="1"/>
</dbReference>
<comment type="caution">
    <text evidence="4">The sequence shown here is derived from an EMBL/GenBank/DDBJ whole genome shotgun (WGS) entry which is preliminary data.</text>
</comment>
<feature type="chain" id="PRO_5012548705" description="Bifunctional inhibitor/plant lipid transfer protein/seed storage helical domain-containing protein" evidence="2">
    <location>
        <begin position="19"/>
        <end position="197"/>
    </location>
</feature>
<protein>
    <recommendedName>
        <fullName evidence="3">Bifunctional inhibitor/plant lipid transfer protein/seed storage helical domain-containing protein</fullName>
    </recommendedName>
</protein>
<evidence type="ECO:0000259" key="3">
    <source>
        <dbReference type="Pfam" id="PF14368"/>
    </source>
</evidence>
<feature type="compositionally biased region" description="Polar residues" evidence="1">
    <location>
        <begin position="127"/>
        <end position="137"/>
    </location>
</feature>
<name>A0A1R3IDZ9_COCAP</name>
<dbReference type="OrthoDB" id="786778at2759"/>
<evidence type="ECO:0000256" key="2">
    <source>
        <dbReference type="SAM" id="SignalP"/>
    </source>
</evidence>
<dbReference type="OMA" id="KHITWFL"/>
<dbReference type="InterPro" id="IPR016140">
    <property type="entry name" value="Bifunc_inhib/LTP/seed_store"/>
</dbReference>
<dbReference type="InterPro" id="IPR036312">
    <property type="entry name" value="Bifun_inhib/LTP/seed_sf"/>
</dbReference>
<dbReference type="InterPro" id="IPR053353">
    <property type="entry name" value="Plant_LTP_GPI-anchored"/>
</dbReference>
<dbReference type="Gramene" id="OMO80788">
    <property type="protein sequence ID" value="OMO80788"/>
    <property type="gene ID" value="CCACVL1_12751"/>
</dbReference>
<evidence type="ECO:0000313" key="4">
    <source>
        <dbReference type="EMBL" id="OMO80788.1"/>
    </source>
</evidence>
<feature type="compositionally biased region" description="Pro residues" evidence="1">
    <location>
        <begin position="152"/>
        <end position="167"/>
    </location>
</feature>
<accession>A0A1R3IDZ9</accession>
<evidence type="ECO:0000313" key="5">
    <source>
        <dbReference type="Proteomes" id="UP000188268"/>
    </source>
</evidence>
<keyword evidence="5" id="KW-1185">Reference proteome</keyword>
<dbReference type="SUPFAM" id="SSF47699">
    <property type="entry name" value="Bifunctional inhibitor/lipid-transfer protein/seed storage 2S albumin"/>
    <property type="match status" value="1"/>
</dbReference>
<gene>
    <name evidence="4" type="ORF">CCACVL1_12751</name>
</gene>
<feature type="signal peptide" evidence="2">
    <location>
        <begin position="1"/>
        <end position="18"/>
    </location>
</feature>
<dbReference type="AlphaFoldDB" id="A0A1R3IDZ9"/>
<reference evidence="4 5" key="1">
    <citation type="submission" date="2013-09" db="EMBL/GenBank/DDBJ databases">
        <title>Corchorus capsularis genome sequencing.</title>
        <authorList>
            <person name="Alam M."/>
            <person name="Haque M.S."/>
            <person name="Islam M.S."/>
            <person name="Emdad E.M."/>
            <person name="Islam M.M."/>
            <person name="Ahmed B."/>
            <person name="Halim A."/>
            <person name="Hossen Q.M.M."/>
            <person name="Hossain M.Z."/>
            <person name="Ahmed R."/>
            <person name="Khan M.M."/>
            <person name="Islam R."/>
            <person name="Rashid M.M."/>
            <person name="Khan S.A."/>
            <person name="Rahman M.S."/>
            <person name="Alam M."/>
        </authorList>
    </citation>
    <scope>NUCLEOTIDE SEQUENCE [LARGE SCALE GENOMIC DNA]</scope>
    <source>
        <strain evidence="5">cv. CVL-1</strain>
        <tissue evidence="4">Whole seedling</tissue>
    </source>
</reference>
<feature type="domain" description="Bifunctional inhibitor/plant lipid transfer protein/seed storage helical" evidence="3">
    <location>
        <begin position="14"/>
        <end position="110"/>
    </location>
</feature>
<dbReference type="Pfam" id="PF14368">
    <property type="entry name" value="LTP_2"/>
    <property type="match status" value="1"/>
</dbReference>
<dbReference type="PANTHER" id="PTHR35747">
    <property type="entry name" value="BIFUNCTIONAL INHIBITOR/LIPID-TRANSFER PROTEIN/SEED STORAGE 2S ALBUMIN SUPERFAMILY PROTEIN"/>
    <property type="match status" value="1"/>
</dbReference>
<feature type="region of interest" description="Disordered" evidence="1">
    <location>
        <begin position="127"/>
        <end position="170"/>
    </location>
</feature>
<proteinExistence type="predicted"/>
<dbReference type="PANTHER" id="PTHR35747:SF2">
    <property type="entry name" value="NON-SPECIFIC LIPID TRANSFER PROTEIN GPI-ANCHORED 25"/>
    <property type="match status" value="1"/>
</dbReference>
<keyword evidence="2" id="KW-0732">Signal</keyword>